<evidence type="ECO:0000256" key="1">
    <source>
        <dbReference type="SAM" id="Phobius"/>
    </source>
</evidence>
<protein>
    <recommendedName>
        <fullName evidence="2">DUF6534 domain-containing protein</fullName>
    </recommendedName>
</protein>
<dbReference type="Proteomes" id="UP000807353">
    <property type="component" value="Unassembled WGS sequence"/>
</dbReference>
<comment type="caution">
    <text evidence="3">The sequence shown here is derived from an EMBL/GenBank/DDBJ whole genome shotgun (WGS) entry which is preliminary data.</text>
</comment>
<keyword evidence="1" id="KW-0812">Transmembrane</keyword>
<proteinExistence type="predicted"/>
<accession>A0A9P6CD83</accession>
<dbReference type="Pfam" id="PF20152">
    <property type="entry name" value="DUF6534"/>
    <property type="match status" value="1"/>
</dbReference>
<feature type="transmembrane region" description="Helical" evidence="1">
    <location>
        <begin position="12"/>
        <end position="36"/>
    </location>
</feature>
<keyword evidence="1" id="KW-0472">Membrane</keyword>
<dbReference type="InterPro" id="IPR045339">
    <property type="entry name" value="DUF6534"/>
</dbReference>
<evidence type="ECO:0000259" key="2">
    <source>
        <dbReference type="Pfam" id="PF20152"/>
    </source>
</evidence>
<dbReference type="EMBL" id="MU150284">
    <property type="protein sequence ID" value="KAF9461467.1"/>
    <property type="molecule type" value="Genomic_DNA"/>
</dbReference>
<reference evidence="3" key="1">
    <citation type="submission" date="2020-11" db="EMBL/GenBank/DDBJ databases">
        <authorList>
            <consortium name="DOE Joint Genome Institute"/>
            <person name="Ahrendt S."/>
            <person name="Riley R."/>
            <person name="Andreopoulos W."/>
            <person name="Labutti K."/>
            <person name="Pangilinan J."/>
            <person name="Ruiz-Duenas F.J."/>
            <person name="Barrasa J.M."/>
            <person name="Sanchez-Garcia M."/>
            <person name="Camarero S."/>
            <person name="Miyauchi S."/>
            <person name="Serrano A."/>
            <person name="Linde D."/>
            <person name="Babiker R."/>
            <person name="Drula E."/>
            <person name="Ayuso-Fernandez I."/>
            <person name="Pacheco R."/>
            <person name="Padilla G."/>
            <person name="Ferreira P."/>
            <person name="Barriuso J."/>
            <person name="Kellner H."/>
            <person name="Castanera R."/>
            <person name="Alfaro M."/>
            <person name="Ramirez L."/>
            <person name="Pisabarro A.G."/>
            <person name="Kuo A."/>
            <person name="Tritt A."/>
            <person name="Lipzen A."/>
            <person name="He G."/>
            <person name="Yan M."/>
            <person name="Ng V."/>
            <person name="Cullen D."/>
            <person name="Martin F."/>
            <person name="Rosso M.-N."/>
            <person name="Henrissat B."/>
            <person name="Hibbett D."/>
            <person name="Martinez A.T."/>
            <person name="Grigoriev I.V."/>
        </authorList>
    </citation>
    <scope>NUCLEOTIDE SEQUENCE</scope>
    <source>
        <strain evidence="3">CBS 247.69</strain>
    </source>
</reference>
<feature type="transmembrane region" description="Helical" evidence="1">
    <location>
        <begin position="121"/>
        <end position="143"/>
    </location>
</feature>
<dbReference type="AlphaFoldDB" id="A0A9P6CD83"/>
<feature type="transmembrane region" description="Helical" evidence="1">
    <location>
        <begin position="198"/>
        <end position="220"/>
    </location>
</feature>
<dbReference type="OrthoDB" id="2535105at2759"/>
<name>A0A9P6CD83_9AGAR</name>
<gene>
    <name evidence="3" type="ORF">BDZ94DRAFT_814198</name>
</gene>
<dbReference type="PANTHER" id="PTHR40465:SF1">
    <property type="entry name" value="DUF6534 DOMAIN-CONTAINING PROTEIN"/>
    <property type="match status" value="1"/>
</dbReference>
<feature type="transmembrane region" description="Helical" evidence="1">
    <location>
        <begin position="89"/>
        <end position="109"/>
    </location>
</feature>
<evidence type="ECO:0000313" key="3">
    <source>
        <dbReference type="EMBL" id="KAF9461467.1"/>
    </source>
</evidence>
<feature type="transmembrane region" description="Helical" evidence="1">
    <location>
        <begin position="48"/>
        <end position="69"/>
    </location>
</feature>
<dbReference type="PANTHER" id="PTHR40465">
    <property type="entry name" value="CHROMOSOME 1, WHOLE GENOME SHOTGUN SEQUENCE"/>
    <property type="match status" value="1"/>
</dbReference>
<keyword evidence="4" id="KW-1185">Reference proteome</keyword>
<feature type="transmembrane region" description="Helical" evidence="1">
    <location>
        <begin position="155"/>
        <end position="177"/>
    </location>
</feature>
<sequence>MPSPLNLNDTFGAFLIGIIVSTMLFGMTCIQTFYYFQTYSGDNPLVKIFVSAIFIFGFLHAALSTHAIYHYTITNYLNPKALLDSVWSFTTLLELSAFTIFVVHLFYIWRVYYVSRKNITLVILILVVAFTHTAASAVMTFKISQFPHFRGIPQFLPYIVTTLSLSMATDIFIAGFLSYYLHQGRSGIRKTDTIINRLIIYAINNGLLACVFIILIMILVSTQPEKFIFIGLYVNYSHRKDLTYETSLI</sequence>
<organism evidence="3 4">
    <name type="scientific">Collybia nuda</name>
    <dbReference type="NCBI Taxonomy" id="64659"/>
    <lineage>
        <taxon>Eukaryota</taxon>
        <taxon>Fungi</taxon>
        <taxon>Dikarya</taxon>
        <taxon>Basidiomycota</taxon>
        <taxon>Agaricomycotina</taxon>
        <taxon>Agaricomycetes</taxon>
        <taxon>Agaricomycetidae</taxon>
        <taxon>Agaricales</taxon>
        <taxon>Tricholomatineae</taxon>
        <taxon>Clitocybaceae</taxon>
        <taxon>Collybia</taxon>
    </lineage>
</organism>
<feature type="domain" description="DUF6534" evidence="2">
    <location>
        <begin position="166"/>
        <end position="234"/>
    </location>
</feature>
<keyword evidence="1" id="KW-1133">Transmembrane helix</keyword>
<evidence type="ECO:0000313" key="4">
    <source>
        <dbReference type="Proteomes" id="UP000807353"/>
    </source>
</evidence>